<gene>
    <name evidence="1" type="ORF">GCM10011491_06430</name>
</gene>
<reference evidence="1" key="2">
    <citation type="submission" date="2020-09" db="EMBL/GenBank/DDBJ databases">
        <authorList>
            <person name="Sun Q."/>
            <person name="Zhou Y."/>
        </authorList>
    </citation>
    <scope>NUCLEOTIDE SEQUENCE</scope>
    <source>
        <strain evidence="1">CGMCC 1.15082</strain>
    </source>
</reference>
<sequence length="85" mass="9590">MLHLSEETERLARLVSVLSGREPEDLIRSALEREAEALGISEEATLQRRRPTVAAEILEFGKRAAKRPILDPRSPKEISDDLNEL</sequence>
<proteinExistence type="predicted"/>
<evidence type="ECO:0008006" key="3">
    <source>
        <dbReference type="Google" id="ProtNLM"/>
    </source>
</evidence>
<evidence type="ECO:0000313" key="1">
    <source>
        <dbReference type="EMBL" id="GGA81796.1"/>
    </source>
</evidence>
<dbReference type="AlphaFoldDB" id="A0A916WA69"/>
<reference evidence="1" key="1">
    <citation type="journal article" date="2014" name="Int. J. Syst. Evol. Microbiol.">
        <title>Complete genome sequence of Corynebacterium casei LMG S-19264T (=DSM 44701T), isolated from a smear-ripened cheese.</title>
        <authorList>
            <consortium name="US DOE Joint Genome Institute (JGI-PGF)"/>
            <person name="Walter F."/>
            <person name="Albersmeier A."/>
            <person name="Kalinowski J."/>
            <person name="Ruckert C."/>
        </authorList>
    </citation>
    <scope>NUCLEOTIDE SEQUENCE</scope>
    <source>
        <strain evidence="1">CGMCC 1.15082</strain>
    </source>
</reference>
<comment type="caution">
    <text evidence="1">The sequence shown here is derived from an EMBL/GenBank/DDBJ whole genome shotgun (WGS) entry which is preliminary data.</text>
</comment>
<evidence type="ECO:0000313" key="2">
    <source>
        <dbReference type="Proteomes" id="UP000646478"/>
    </source>
</evidence>
<accession>A0A916WA69</accession>
<keyword evidence="2" id="KW-1185">Reference proteome</keyword>
<organism evidence="1 2">
    <name type="scientific">Brucella endophytica</name>
    <dbReference type="NCBI Taxonomy" id="1963359"/>
    <lineage>
        <taxon>Bacteria</taxon>
        <taxon>Pseudomonadati</taxon>
        <taxon>Pseudomonadota</taxon>
        <taxon>Alphaproteobacteria</taxon>
        <taxon>Hyphomicrobiales</taxon>
        <taxon>Brucellaceae</taxon>
        <taxon>Brucella/Ochrobactrum group</taxon>
        <taxon>Brucella</taxon>
    </lineage>
</organism>
<dbReference type="EMBL" id="BMHH01000002">
    <property type="protein sequence ID" value="GGA81796.1"/>
    <property type="molecule type" value="Genomic_DNA"/>
</dbReference>
<name>A0A916WA69_9HYPH</name>
<dbReference type="Proteomes" id="UP000646478">
    <property type="component" value="Unassembled WGS sequence"/>
</dbReference>
<protein>
    <recommendedName>
        <fullName evidence="3">Protein transcription factor</fullName>
    </recommendedName>
</protein>